<gene>
    <name evidence="2" type="ORF">SM611_14735</name>
</gene>
<proteinExistence type="predicted"/>
<keyword evidence="1" id="KW-0812">Transmembrane</keyword>
<reference evidence="2 3" key="1">
    <citation type="submission" date="2023-11" db="EMBL/GenBank/DDBJ databases">
        <title>Actinomadura monticuli sp. nov., isolated from volcanic ash.</title>
        <authorList>
            <person name="Lee S.D."/>
            <person name="Yang H."/>
            <person name="Kim I.S."/>
        </authorList>
    </citation>
    <scope>NUCLEOTIDE SEQUENCE [LARGE SCALE GENOMIC DNA]</scope>
    <source>
        <strain evidence="2 3">DLS-62</strain>
    </source>
</reference>
<accession>A0ABV4QAU5</accession>
<dbReference type="EMBL" id="JAXCEI010000006">
    <property type="protein sequence ID" value="MFA1540188.1"/>
    <property type="molecule type" value="Genomic_DNA"/>
</dbReference>
<feature type="transmembrane region" description="Helical" evidence="1">
    <location>
        <begin position="20"/>
        <end position="43"/>
    </location>
</feature>
<dbReference type="InterPro" id="IPR021214">
    <property type="entry name" value="DUF2568"/>
</dbReference>
<organism evidence="2 3">
    <name type="scientific">Actinomadura monticuli</name>
    <dbReference type="NCBI Taxonomy" id="3097367"/>
    <lineage>
        <taxon>Bacteria</taxon>
        <taxon>Bacillati</taxon>
        <taxon>Actinomycetota</taxon>
        <taxon>Actinomycetes</taxon>
        <taxon>Streptosporangiales</taxon>
        <taxon>Thermomonosporaceae</taxon>
        <taxon>Actinomadura</taxon>
    </lineage>
</organism>
<dbReference type="Pfam" id="PF10823">
    <property type="entry name" value="DUF2568"/>
    <property type="match status" value="1"/>
</dbReference>
<evidence type="ECO:0000313" key="2">
    <source>
        <dbReference type="EMBL" id="MFA1540188.1"/>
    </source>
</evidence>
<evidence type="ECO:0000256" key="1">
    <source>
        <dbReference type="SAM" id="Phobius"/>
    </source>
</evidence>
<protein>
    <submittedName>
        <fullName evidence="2">DUF2568 domain-containing protein</fullName>
    </submittedName>
</protein>
<evidence type="ECO:0000313" key="3">
    <source>
        <dbReference type="Proteomes" id="UP001569963"/>
    </source>
</evidence>
<comment type="caution">
    <text evidence="2">The sequence shown here is derived from an EMBL/GenBank/DDBJ whole genome shotgun (WGS) entry which is preliminary data.</text>
</comment>
<keyword evidence="1" id="KW-0472">Membrane</keyword>
<keyword evidence="3" id="KW-1185">Reference proteome</keyword>
<sequence>MRLPGSLHVLNECPAFLLEVVAIVALAWWGFTTGGNMLLNIVLATLDREAHFRVAS</sequence>
<dbReference type="Proteomes" id="UP001569963">
    <property type="component" value="Unassembled WGS sequence"/>
</dbReference>
<keyword evidence="1" id="KW-1133">Transmembrane helix</keyword>
<name>A0ABV4QAU5_9ACTN</name>
<dbReference type="RefSeq" id="WP_371950103.1">
    <property type="nucleotide sequence ID" value="NZ_JAXCEI010000006.1"/>
</dbReference>